<dbReference type="OMA" id="GWAMISK"/>
<accession>A0A0N4XSA0</accession>
<reference evidence="1 2" key="2">
    <citation type="submission" date="2018-11" db="EMBL/GenBank/DDBJ databases">
        <authorList>
            <consortium name="Pathogen Informatics"/>
        </authorList>
    </citation>
    <scope>NUCLEOTIDE SEQUENCE [LARGE SCALE GENOMIC DNA]</scope>
</reference>
<reference evidence="3" key="1">
    <citation type="submission" date="2017-02" db="UniProtKB">
        <authorList>
            <consortium name="WormBaseParasite"/>
        </authorList>
    </citation>
    <scope>IDENTIFICATION</scope>
</reference>
<sequence length="36" mass="4108">MLGGPGAESFEWVKNENTPFMKWARERGAAVFNLEH</sequence>
<keyword evidence="2" id="KW-1185">Reference proteome</keyword>
<dbReference type="EMBL" id="UYSL01012928">
    <property type="protein sequence ID" value="VDL68994.1"/>
    <property type="molecule type" value="Genomic_DNA"/>
</dbReference>
<organism evidence="3">
    <name type="scientific">Nippostrongylus brasiliensis</name>
    <name type="common">Rat hookworm</name>
    <dbReference type="NCBI Taxonomy" id="27835"/>
    <lineage>
        <taxon>Eukaryota</taxon>
        <taxon>Metazoa</taxon>
        <taxon>Ecdysozoa</taxon>
        <taxon>Nematoda</taxon>
        <taxon>Chromadorea</taxon>
        <taxon>Rhabditida</taxon>
        <taxon>Rhabditina</taxon>
        <taxon>Rhabditomorpha</taxon>
        <taxon>Strongyloidea</taxon>
        <taxon>Heligmosomidae</taxon>
        <taxon>Nippostrongylus</taxon>
    </lineage>
</organism>
<name>A0A0N4XSA0_NIPBR</name>
<proteinExistence type="predicted"/>
<evidence type="ECO:0000313" key="3">
    <source>
        <dbReference type="WBParaSite" id="NBR_0000540201-mRNA-1"/>
    </source>
</evidence>
<evidence type="ECO:0000313" key="1">
    <source>
        <dbReference type="EMBL" id="VDL68994.1"/>
    </source>
</evidence>
<evidence type="ECO:0000313" key="2">
    <source>
        <dbReference type="Proteomes" id="UP000271162"/>
    </source>
</evidence>
<dbReference type="Proteomes" id="UP000271162">
    <property type="component" value="Unassembled WGS sequence"/>
</dbReference>
<dbReference type="AlphaFoldDB" id="A0A0N4XSA0"/>
<gene>
    <name evidence="1" type="ORF">NBR_LOCUS5405</name>
</gene>
<protein>
    <submittedName>
        <fullName evidence="3">GCV_T domain-containing protein</fullName>
    </submittedName>
</protein>
<dbReference type="WBParaSite" id="NBR_0000540201-mRNA-1">
    <property type="protein sequence ID" value="NBR_0000540201-mRNA-1"/>
    <property type="gene ID" value="NBR_0000540201"/>
</dbReference>